<dbReference type="Proteomes" id="UP000199658">
    <property type="component" value="Unassembled WGS sequence"/>
</dbReference>
<organism evidence="3 4">
    <name type="scientific">Litoreibacter janthinus</name>
    <dbReference type="NCBI Taxonomy" id="670154"/>
    <lineage>
        <taxon>Bacteria</taxon>
        <taxon>Pseudomonadati</taxon>
        <taxon>Pseudomonadota</taxon>
        <taxon>Alphaproteobacteria</taxon>
        <taxon>Rhodobacterales</taxon>
        <taxon>Roseobacteraceae</taxon>
        <taxon>Litoreibacter</taxon>
    </lineage>
</organism>
<sequence length="231" mass="25586">MDFEAETQKIELERRRLEVEKMRVEIADASRPLWLRPGSLASLSPLLIALAGVFAAWVTGYFDTQRTQLANDIAALETEKADLSKDVQAAQNIIDNGYLRIRMAAGEALYALGHFGGFSEEYEAALQNLFKFQERLSDDGIAAVNTVAQISADRFNVVEISRQSLSDLNTTLANIEASDWAKELTTDPILRSVGLFLAPDGSYYDVEKERFLTETEAQNALPNVFTAPSSD</sequence>
<name>A0A1I6GEK2_9RHOB</name>
<gene>
    <name evidence="3" type="ORF">SAMN04488002_1349</name>
</gene>
<keyword evidence="2" id="KW-0812">Transmembrane</keyword>
<dbReference type="OrthoDB" id="7859337at2"/>
<reference evidence="4" key="1">
    <citation type="submission" date="2016-10" db="EMBL/GenBank/DDBJ databases">
        <authorList>
            <person name="Varghese N."/>
            <person name="Submissions S."/>
        </authorList>
    </citation>
    <scope>NUCLEOTIDE SEQUENCE [LARGE SCALE GENOMIC DNA]</scope>
    <source>
        <strain evidence="4">DSM 26921</strain>
    </source>
</reference>
<accession>A0A1I6GEK2</accession>
<protein>
    <submittedName>
        <fullName evidence="3">Uncharacterized protein</fullName>
    </submittedName>
</protein>
<dbReference type="AlphaFoldDB" id="A0A1I6GEK2"/>
<feature type="coiled-coil region" evidence="1">
    <location>
        <begin position="66"/>
        <end position="93"/>
    </location>
</feature>
<keyword evidence="1" id="KW-0175">Coiled coil</keyword>
<dbReference type="EMBL" id="FOYO01000001">
    <property type="protein sequence ID" value="SFR40635.1"/>
    <property type="molecule type" value="Genomic_DNA"/>
</dbReference>
<evidence type="ECO:0000313" key="3">
    <source>
        <dbReference type="EMBL" id="SFR40635.1"/>
    </source>
</evidence>
<feature type="transmembrane region" description="Helical" evidence="2">
    <location>
        <begin position="40"/>
        <end position="62"/>
    </location>
</feature>
<keyword evidence="2" id="KW-1133">Transmembrane helix</keyword>
<dbReference type="RefSeq" id="WP_090214089.1">
    <property type="nucleotide sequence ID" value="NZ_FOYO01000001.1"/>
</dbReference>
<evidence type="ECO:0000256" key="2">
    <source>
        <dbReference type="SAM" id="Phobius"/>
    </source>
</evidence>
<proteinExistence type="predicted"/>
<evidence type="ECO:0000256" key="1">
    <source>
        <dbReference type="SAM" id="Coils"/>
    </source>
</evidence>
<evidence type="ECO:0000313" key="4">
    <source>
        <dbReference type="Proteomes" id="UP000199658"/>
    </source>
</evidence>
<dbReference type="STRING" id="670154.SAMN04488002_1349"/>
<keyword evidence="2" id="KW-0472">Membrane</keyword>
<keyword evidence="4" id="KW-1185">Reference proteome</keyword>